<keyword evidence="11 14" id="KW-0665">Pyrimidine biosynthesis</keyword>
<feature type="binding site" evidence="14">
    <location>
        <position position="215"/>
    </location>
    <ligand>
        <name>ATP</name>
        <dbReference type="ChEBI" id="CHEBI:30616"/>
        <label>1</label>
    </ligand>
</feature>
<evidence type="ECO:0000313" key="18">
    <source>
        <dbReference type="Proteomes" id="UP001620405"/>
    </source>
</evidence>
<dbReference type="InterPro" id="IPR006275">
    <property type="entry name" value="CPSase_lsu"/>
</dbReference>
<comment type="catalytic activity">
    <reaction evidence="14">
        <text>hydrogencarbonate + L-glutamine + 2 ATP + H2O = carbamoyl phosphate + L-glutamate + 2 ADP + phosphate + 2 H(+)</text>
        <dbReference type="Rhea" id="RHEA:18633"/>
        <dbReference type="ChEBI" id="CHEBI:15377"/>
        <dbReference type="ChEBI" id="CHEBI:15378"/>
        <dbReference type="ChEBI" id="CHEBI:17544"/>
        <dbReference type="ChEBI" id="CHEBI:29985"/>
        <dbReference type="ChEBI" id="CHEBI:30616"/>
        <dbReference type="ChEBI" id="CHEBI:43474"/>
        <dbReference type="ChEBI" id="CHEBI:58228"/>
        <dbReference type="ChEBI" id="CHEBI:58359"/>
        <dbReference type="ChEBI" id="CHEBI:456216"/>
        <dbReference type="EC" id="6.3.5.5"/>
    </reaction>
</comment>
<dbReference type="InterPro" id="IPR005479">
    <property type="entry name" value="CPAse_ATP-bd"/>
</dbReference>
<dbReference type="Pfam" id="PF02786">
    <property type="entry name" value="CPSase_L_D2"/>
    <property type="match status" value="2"/>
</dbReference>
<dbReference type="CDD" id="cd01424">
    <property type="entry name" value="MGS_CPS_II"/>
    <property type="match status" value="1"/>
</dbReference>
<feature type="binding site" evidence="14">
    <location>
        <position position="175"/>
    </location>
    <ligand>
        <name>ATP</name>
        <dbReference type="ChEBI" id="CHEBI:30616"/>
        <label>1</label>
    </ligand>
</feature>
<evidence type="ECO:0000256" key="13">
    <source>
        <dbReference type="ARBA" id="ARBA00047359"/>
    </source>
</evidence>
<comment type="caution">
    <text evidence="17">The sequence shown here is derived from an EMBL/GenBank/DDBJ whole genome shotgun (WGS) entry which is preliminary data.</text>
</comment>
<evidence type="ECO:0000256" key="11">
    <source>
        <dbReference type="ARBA" id="ARBA00022975"/>
    </source>
</evidence>
<dbReference type="InterPro" id="IPR036897">
    <property type="entry name" value="CarbamoylP_synth_lsu_oligo_sf"/>
</dbReference>
<feature type="binding site" evidence="14">
    <location>
        <position position="756"/>
    </location>
    <ligand>
        <name>ATP</name>
        <dbReference type="ChEBI" id="CHEBI:30616"/>
        <label>2</label>
    </ligand>
</feature>
<feature type="binding site" evidence="14">
    <location>
        <position position="842"/>
    </location>
    <ligand>
        <name>ATP</name>
        <dbReference type="ChEBI" id="CHEBI:30616"/>
        <label>2</label>
    </ligand>
</feature>
<feature type="binding site" evidence="14">
    <location>
        <position position="842"/>
    </location>
    <ligand>
        <name>Mg(2+)</name>
        <dbReference type="ChEBI" id="CHEBI:18420"/>
        <label>3</label>
    </ligand>
</feature>
<feature type="binding site" evidence="14">
    <location>
        <position position="842"/>
    </location>
    <ligand>
        <name>Mg(2+)</name>
        <dbReference type="ChEBI" id="CHEBI:18420"/>
        <label>4</label>
    </ligand>
</feature>
<feature type="binding site" evidence="14">
    <location>
        <position position="301"/>
    </location>
    <ligand>
        <name>Mg(2+)</name>
        <dbReference type="ChEBI" id="CHEBI:18420"/>
        <label>2</label>
    </ligand>
</feature>
<dbReference type="PROSITE" id="PS51855">
    <property type="entry name" value="MGS"/>
    <property type="match status" value="1"/>
</dbReference>
<evidence type="ECO:0000256" key="10">
    <source>
        <dbReference type="ARBA" id="ARBA00022842"/>
    </source>
</evidence>
<dbReference type="PANTHER" id="PTHR11405">
    <property type="entry name" value="CARBAMOYLTRANSFERASE FAMILY MEMBER"/>
    <property type="match status" value="1"/>
</dbReference>
<name>A0ABW8IY91_9GAMM</name>
<dbReference type="SUPFAM" id="SSF56059">
    <property type="entry name" value="Glutathione synthetase ATP-binding domain-like"/>
    <property type="match status" value="2"/>
</dbReference>
<evidence type="ECO:0000256" key="8">
    <source>
        <dbReference type="ARBA" id="ARBA00022741"/>
    </source>
</evidence>
<keyword evidence="8 14" id="KW-0547">Nucleotide-binding</keyword>
<dbReference type="NCBIfam" id="NF009455">
    <property type="entry name" value="PRK12815.1"/>
    <property type="match status" value="1"/>
</dbReference>
<accession>A0ABW8IY91</accession>
<feature type="binding site" evidence="14">
    <location>
        <position position="754"/>
    </location>
    <ligand>
        <name>ATP</name>
        <dbReference type="ChEBI" id="CHEBI:30616"/>
        <label>2</label>
    </ligand>
</feature>
<feature type="binding site" evidence="14">
    <location>
        <position position="842"/>
    </location>
    <ligand>
        <name>Mn(2+)</name>
        <dbReference type="ChEBI" id="CHEBI:29035"/>
        <label>4</label>
    </ligand>
</feature>
<feature type="binding site" evidence="14">
    <location>
        <position position="208"/>
    </location>
    <ligand>
        <name>ATP</name>
        <dbReference type="ChEBI" id="CHEBI:30616"/>
        <label>1</label>
    </ligand>
</feature>
<dbReference type="InterPro" id="IPR036914">
    <property type="entry name" value="MGS-like_dom_sf"/>
</dbReference>
<dbReference type="InterPro" id="IPR033937">
    <property type="entry name" value="MGS_CPS_CarB"/>
</dbReference>
<dbReference type="Gene3D" id="3.40.50.20">
    <property type="match status" value="2"/>
</dbReference>
<keyword evidence="3 14" id="KW-0055">Arginine biosynthesis</keyword>
<dbReference type="HAMAP" id="MF_01210_B">
    <property type="entry name" value="CPSase_L_chain_B"/>
    <property type="match status" value="1"/>
</dbReference>
<feature type="binding site" evidence="14">
    <location>
        <position position="715"/>
    </location>
    <ligand>
        <name>ATP</name>
        <dbReference type="ChEBI" id="CHEBI:30616"/>
        <label>2</label>
    </ligand>
</feature>
<dbReference type="InterPro" id="IPR011607">
    <property type="entry name" value="MGS-like_dom"/>
</dbReference>
<dbReference type="SUPFAM" id="SSF52440">
    <property type="entry name" value="PreATP-grasp domain"/>
    <property type="match status" value="2"/>
</dbReference>
<feature type="binding site" evidence="14">
    <location>
        <position position="299"/>
    </location>
    <ligand>
        <name>Mn(2+)</name>
        <dbReference type="ChEBI" id="CHEBI:29035"/>
        <label>2</label>
    </ligand>
</feature>
<keyword evidence="10" id="KW-0460">Magnesium</keyword>
<keyword evidence="18" id="KW-1185">Reference proteome</keyword>
<comment type="pathway">
    <text evidence="14">Pyrimidine metabolism; UMP biosynthesis via de novo pathway; (S)-dihydroorotate from bicarbonate: step 1/3.</text>
</comment>
<dbReference type="SMART" id="SM01096">
    <property type="entry name" value="CPSase_L_D3"/>
    <property type="match status" value="1"/>
</dbReference>
<evidence type="ECO:0000256" key="2">
    <source>
        <dbReference type="ARBA" id="ARBA00009799"/>
    </source>
</evidence>
<feature type="binding site" evidence="14">
    <location>
        <position position="830"/>
    </location>
    <ligand>
        <name>ATP</name>
        <dbReference type="ChEBI" id="CHEBI:30616"/>
        <label>2</label>
    </ligand>
</feature>
<dbReference type="GO" id="GO:0004088">
    <property type="term" value="F:carbamoyl-phosphate synthase (glutamine-hydrolyzing) activity"/>
    <property type="evidence" value="ECO:0007669"/>
    <property type="project" value="UniProtKB-EC"/>
</dbReference>
<dbReference type="Gene3D" id="3.40.50.1380">
    <property type="entry name" value="Methylglyoxal synthase-like domain"/>
    <property type="match status" value="1"/>
</dbReference>
<keyword evidence="12" id="KW-0464">Manganese</keyword>
<dbReference type="Pfam" id="PF02142">
    <property type="entry name" value="MGS"/>
    <property type="match status" value="1"/>
</dbReference>
<feature type="binding site" evidence="14">
    <location>
        <position position="169"/>
    </location>
    <ligand>
        <name>ATP</name>
        <dbReference type="ChEBI" id="CHEBI:30616"/>
        <label>1</label>
    </ligand>
</feature>
<keyword evidence="6" id="KW-0479">Metal-binding</keyword>
<feature type="binding site" evidence="14">
    <location>
        <position position="787"/>
    </location>
    <ligand>
        <name>ATP</name>
        <dbReference type="ChEBI" id="CHEBI:30616"/>
        <label>2</label>
    </ligand>
</feature>
<feature type="binding site" evidence="14">
    <location>
        <position position="299"/>
    </location>
    <ligand>
        <name>Mg(2+)</name>
        <dbReference type="ChEBI" id="CHEBI:18420"/>
        <label>2</label>
    </ligand>
</feature>
<evidence type="ECO:0000256" key="1">
    <source>
        <dbReference type="ARBA" id="ARBA00005077"/>
    </source>
</evidence>
<dbReference type="PROSITE" id="PS51257">
    <property type="entry name" value="PROKAR_LIPOPROTEIN"/>
    <property type="match status" value="1"/>
</dbReference>
<evidence type="ECO:0000256" key="7">
    <source>
        <dbReference type="ARBA" id="ARBA00022737"/>
    </source>
</evidence>
<dbReference type="EC" id="6.3.4.16" evidence="14"/>
<dbReference type="InterPro" id="IPR005483">
    <property type="entry name" value="CPSase_dom"/>
</dbReference>
<feature type="binding site" evidence="14">
    <location>
        <position position="299"/>
    </location>
    <ligand>
        <name>Mg(2+)</name>
        <dbReference type="ChEBI" id="CHEBI:18420"/>
        <label>1</label>
    </ligand>
</feature>
<feature type="binding site" evidence="14">
    <location>
        <position position="129"/>
    </location>
    <ligand>
        <name>ATP</name>
        <dbReference type="ChEBI" id="CHEBI:30616"/>
        <label>1</label>
    </ligand>
</feature>
<organism evidence="17 18">
    <name type="scientific">Dyella lipolytica</name>
    <dbReference type="NCBI Taxonomy" id="1867835"/>
    <lineage>
        <taxon>Bacteria</taxon>
        <taxon>Pseudomonadati</taxon>
        <taxon>Pseudomonadota</taxon>
        <taxon>Gammaproteobacteria</taxon>
        <taxon>Lysobacterales</taxon>
        <taxon>Rhodanobacteraceae</taxon>
        <taxon>Dyella</taxon>
    </lineage>
</organism>
<evidence type="ECO:0000256" key="6">
    <source>
        <dbReference type="ARBA" id="ARBA00022723"/>
    </source>
</evidence>
<dbReference type="NCBIfam" id="TIGR01369">
    <property type="entry name" value="CPSaseII_lrg"/>
    <property type="match status" value="1"/>
</dbReference>
<dbReference type="PROSITE" id="PS00866">
    <property type="entry name" value="CPSASE_1"/>
    <property type="match status" value="1"/>
</dbReference>
<feature type="binding site" evidence="14">
    <location>
        <position position="830"/>
    </location>
    <ligand>
        <name>Mg(2+)</name>
        <dbReference type="ChEBI" id="CHEBI:18420"/>
        <label>3</label>
    </ligand>
</feature>
<feature type="binding site" evidence="14">
    <location>
        <position position="299"/>
    </location>
    <ligand>
        <name>Mn(2+)</name>
        <dbReference type="ChEBI" id="CHEBI:29035"/>
        <label>1</label>
    </ligand>
</feature>
<dbReference type="InterPro" id="IPR005480">
    <property type="entry name" value="CPSase_lsu_oligo"/>
</dbReference>
<comment type="catalytic activity">
    <reaction evidence="13 14">
        <text>hydrogencarbonate + NH4(+) + 2 ATP = carbamoyl phosphate + 2 ADP + phosphate + 2 H(+)</text>
        <dbReference type="Rhea" id="RHEA:18029"/>
        <dbReference type="ChEBI" id="CHEBI:15378"/>
        <dbReference type="ChEBI" id="CHEBI:17544"/>
        <dbReference type="ChEBI" id="CHEBI:28938"/>
        <dbReference type="ChEBI" id="CHEBI:30616"/>
        <dbReference type="ChEBI" id="CHEBI:43474"/>
        <dbReference type="ChEBI" id="CHEBI:58228"/>
        <dbReference type="ChEBI" id="CHEBI:456216"/>
        <dbReference type="EC" id="6.3.4.16"/>
    </reaction>
</comment>
<comment type="domain">
    <text evidence="14">The large subunit is composed of 2 ATP-grasp domains that are involved in binding the 2 ATP molecules needed for carbamoyl phosphate synthesis. The N-terminal ATP-grasp domain (referred to as the carboxyphosphate synthetic component) catalyzes the ATP-dependent phosphorylation of hydrogencarbonate to carboxyphosphate and the subsequent nucleophilic attack by ammonia to form a carbamate intermediate. The C-terminal ATP-grasp domain (referred to as the carbamoyl phosphate synthetic component) then catalyzes the phosphorylation of carbamate with the second ATP to form the end product carbamoyl phosphate. The reactive and unstable enzyme intermediates are sequentially channeled from one active site to the next through the interior of the protein over a distance of at least 96 A.</text>
</comment>
<evidence type="ECO:0000313" key="17">
    <source>
        <dbReference type="EMBL" id="MFK2874929.1"/>
    </source>
</evidence>
<keyword evidence="5 14" id="KW-0028">Amino-acid biosynthesis</keyword>
<dbReference type="Pfam" id="PF02787">
    <property type="entry name" value="CPSase_L_D3"/>
    <property type="match status" value="1"/>
</dbReference>
<evidence type="ECO:0000259" key="16">
    <source>
        <dbReference type="PROSITE" id="PS51855"/>
    </source>
</evidence>
<comment type="similarity">
    <text evidence="2 14">Belongs to the CarB family.</text>
</comment>
<keyword evidence="7 14" id="KW-0677">Repeat</keyword>
<comment type="function">
    <text evidence="14">Large subunit of the glutamine-dependent carbamoyl phosphate synthetase (CPSase). CPSase catalyzes the formation of carbamoyl phosphate from the ammonia moiety of glutamine, carbonate, and phosphate donated by ATP, constituting the first step of 2 biosynthetic pathways, one leading to arginine and/or urea and the other to pyrimidine nucleotides. The large subunit (synthetase) binds the substrates ammonia (free or transferred from glutamine from the small subunit), hydrogencarbonate and ATP and carries out an ATP-coupled ligase reaction, activating hydrogencarbonate by forming carboxy phosphate which reacts with ammonia to form carbamoyl phosphate.</text>
</comment>
<evidence type="ECO:0000256" key="12">
    <source>
        <dbReference type="ARBA" id="ARBA00023211"/>
    </source>
</evidence>
<feature type="binding site" evidence="14">
    <location>
        <position position="844"/>
    </location>
    <ligand>
        <name>Mg(2+)</name>
        <dbReference type="ChEBI" id="CHEBI:18420"/>
        <label>4</label>
    </ligand>
</feature>
<dbReference type="EMBL" id="JADIKG010000013">
    <property type="protein sequence ID" value="MFK2874929.1"/>
    <property type="molecule type" value="Genomic_DNA"/>
</dbReference>
<evidence type="ECO:0000256" key="14">
    <source>
        <dbReference type="HAMAP-Rule" id="MF_01210"/>
    </source>
</evidence>
<feature type="binding site" evidence="14">
    <location>
        <position position="789"/>
    </location>
    <ligand>
        <name>ATP</name>
        <dbReference type="ChEBI" id="CHEBI:30616"/>
        <label>2</label>
    </ligand>
</feature>
<feature type="region of interest" description="Carbamoyl phosphate synthetic domain" evidence="14">
    <location>
        <begin position="555"/>
        <end position="937"/>
    </location>
</feature>
<dbReference type="PROSITE" id="PS50975">
    <property type="entry name" value="ATP_GRASP"/>
    <property type="match status" value="2"/>
</dbReference>
<comment type="subunit">
    <text evidence="14">Composed of two chains; the small (or glutamine) chain promotes the hydrolysis of glutamine to ammonia, which is used by the large (or ammonia) chain to synthesize carbamoyl phosphate. Tetramer of heterodimers (alpha,beta)4.</text>
</comment>
<feature type="binding site" evidence="14">
    <location>
        <position position="788"/>
    </location>
    <ligand>
        <name>ATP</name>
        <dbReference type="ChEBI" id="CHEBI:30616"/>
        <label>2</label>
    </ligand>
</feature>
<dbReference type="Proteomes" id="UP001620405">
    <property type="component" value="Unassembled WGS sequence"/>
</dbReference>
<feature type="binding site" evidence="14">
    <location>
        <position position="301"/>
    </location>
    <ligand>
        <name>Mn(2+)</name>
        <dbReference type="ChEBI" id="CHEBI:29035"/>
        <label>2</label>
    </ligand>
</feature>
<dbReference type="EC" id="6.3.5.5" evidence="14"/>
<dbReference type="InterPro" id="IPR011761">
    <property type="entry name" value="ATP-grasp"/>
</dbReference>
<gene>
    <name evidence="14 17" type="primary">carB</name>
    <name evidence="17" type="ORF">ISP13_15395</name>
</gene>
<dbReference type="NCBIfam" id="NF003671">
    <property type="entry name" value="PRK05294.1"/>
    <property type="match status" value="1"/>
</dbReference>
<feature type="binding site" evidence="14">
    <location>
        <position position="241"/>
    </location>
    <ligand>
        <name>ATP</name>
        <dbReference type="ChEBI" id="CHEBI:30616"/>
        <label>1</label>
    </ligand>
</feature>
<comment type="caution">
    <text evidence="14">Lacks conserved residue(s) required for the propagation of feature annotation.</text>
</comment>
<dbReference type="PROSITE" id="PS00867">
    <property type="entry name" value="CPSASE_2"/>
    <property type="match status" value="2"/>
</dbReference>
<dbReference type="InterPro" id="IPR058047">
    <property type="entry name" value="CPSase_preATP-grasp"/>
</dbReference>
<feature type="binding site" evidence="14">
    <location>
        <position position="830"/>
    </location>
    <ligand>
        <name>Mn(2+)</name>
        <dbReference type="ChEBI" id="CHEBI:29035"/>
        <label>3</label>
    </ligand>
</feature>
<dbReference type="PANTHER" id="PTHR11405:SF53">
    <property type="entry name" value="CARBAMOYL-PHOSPHATE SYNTHASE [AMMONIA], MITOCHONDRIAL"/>
    <property type="match status" value="1"/>
</dbReference>
<dbReference type="SMART" id="SM00851">
    <property type="entry name" value="MGS"/>
    <property type="match status" value="1"/>
</dbReference>
<dbReference type="SUPFAM" id="SSF52335">
    <property type="entry name" value="Methylglyoxal synthase-like"/>
    <property type="match status" value="1"/>
</dbReference>
<evidence type="ECO:0000256" key="9">
    <source>
        <dbReference type="ARBA" id="ARBA00022840"/>
    </source>
</evidence>
<dbReference type="Gene3D" id="1.10.1030.10">
    <property type="entry name" value="Carbamoyl-phosphate synthetase, large subunit oligomerisation domain"/>
    <property type="match status" value="1"/>
</dbReference>
<dbReference type="SUPFAM" id="SSF48108">
    <property type="entry name" value="Carbamoyl phosphate synthetase, large subunit connection domain"/>
    <property type="match status" value="1"/>
</dbReference>
<comment type="cofactor">
    <cofactor evidence="14">
        <name>Mg(2+)</name>
        <dbReference type="ChEBI" id="CHEBI:18420"/>
    </cofactor>
    <cofactor evidence="14">
        <name>Mn(2+)</name>
        <dbReference type="ChEBI" id="CHEBI:29035"/>
    </cofactor>
    <text evidence="14">Binds 4 Mg(2+) or Mn(2+) ions per subunit.</text>
</comment>
<dbReference type="Pfam" id="PF25596">
    <property type="entry name" value="CPSase_L_D1"/>
    <property type="match status" value="2"/>
</dbReference>
<feature type="domain" description="ATP-grasp" evidence="15">
    <location>
        <begin position="133"/>
        <end position="328"/>
    </location>
</feature>
<dbReference type="Gene3D" id="3.30.470.20">
    <property type="entry name" value="ATP-grasp fold, B domain"/>
    <property type="match status" value="2"/>
</dbReference>
<feature type="domain" description="ATP-grasp" evidence="15">
    <location>
        <begin position="679"/>
        <end position="871"/>
    </location>
</feature>
<dbReference type="PRINTS" id="PR00098">
    <property type="entry name" value="CPSASE"/>
</dbReference>
<dbReference type="InterPro" id="IPR016185">
    <property type="entry name" value="PreATP-grasp_dom_sf"/>
</dbReference>
<feature type="binding site" evidence="14">
    <location>
        <position position="790"/>
    </location>
    <ligand>
        <name>ATP</name>
        <dbReference type="ChEBI" id="CHEBI:30616"/>
        <label>2</label>
    </ligand>
</feature>
<feature type="binding site" evidence="14">
    <location>
        <position position="176"/>
    </location>
    <ligand>
        <name>ATP</name>
        <dbReference type="ChEBI" id="CHEBI:30616"/>
        <label>1</label>
    </ligand>
</feature>
<feature type="binding site" evidence="14">
    <location>
        <position position="242"/>
    </location>
    <ligand>
        <name>ATP</name>
        <dbReference type="ChEBI" id="CHEBI:30616"/>
        <label>1</label>
    </ligand>
</feature>
<keyword evidence="4 14" id="KW-0436">Ligase</keyword>
<sequence length="1075" mass="117314">MAKRTDIKTILIIGAGPIVIGQACEFDYSGAQACKALKEEGYRVILVNSNPATIMTDPETADAVYIEPINWQTVERIIAKERPDAVLPTMGGQTGLNCALDLADNGVLEKYDVELIGASREAIRMAEDRELFRVAMSEIGLECPKAAVARTFEQAVEIQTTVGYPTIIRPSFTLGGSGGGIAYNREEFEEIVKRGLELSPVHEVLVEESVLGWKEFEMEVVRDKADNCIIVCSIENLDPMGVHTGDSITVAPAQTLTDKEYQRLRDASIAVLRKIGVDTGGSNVQFGVNAETGRVVVIEMNPRVSRSSALASKATGFPIAKIAAKLAVGYTLDELKNDITGGLTPASFEPTIDYVVTKIPRFAFEKFPQADARLTTQMKSVGEVMAMGRSFHESLQKALRGLEIGKTGLNPTGLDIGTDDGLATLKRELREPRPDRVFHLADAFRAGLTLEEVHDLSRVDPWFLAAFEDIVLTEKEVQEQGLTALDAPRMRELKRLGFSDARLAELTHTDETAVRHLRRTLGVRPVYKRVDSCAAEFATTTAYMYSTYEEECEANPTNRDKIIVLGGGPNRIGQGIEFDYCCVHAALALREDGFETIMVNCNPETVSTDYDTSDRLYFEPLTLEDVLEIVDLEKPKGVIVQYGGQTPLKLARALEAAGAPIIGTSPDSIDLAEDRERFQQMITKLGLTQPPNRTARNADEALALAREIGYPLVVRPSYVLGGRAMEVVYDDADLSRYIREAVQVSNDSPVLLDRFLDHAVEVDVDVIADTTGNVLVGGIMEHIEEAGVHSGDSSCSLPPYSLSPAIQDELRRQVALMAKELKVIGLMNTQFAIQGDTVFILEVNPRASRTVPFVSKATGVALAKIAARCMAGRSLADQGTTREVIPSYYSVKEAIFPFLKFQNVDPILGPEMRSTGEVMGVGRSFGAAFARGHDAAGIKTPPKGKVFVSVRDADKERLLTVAKGIVARGFNLVATSGTAAYLTDHGVVCERINKVLEGRPHIVDLIKNGEIVYIVNTTEGKQAIADSFSIRREALQHRVTYSTTVAGARALVHSLDFHDTGEVHSLQELHKELSA</sequence>
<feature type="binding site" evidence="14">
    <location>
        <position position="285"/>
    </location>
    <ligand>
        <name>Mn(2+)</name>
        <dbReference type="ChEBI" id="CHEBI:29035"/>
        <label>1</label>
    </ligand>
</feature>
<evidence type="ECO:0000256" key="3">
    <source>
        <dbReference type="ARBA" id="ARBA00022571"/>
    </source>
</evidence>
<feature type="binding site" evidence="14">
    <location>
        <position position="243"/>
    </location>
    <ligand>
        <name>ATP</name>
        <dbReference type="ChEBI" id="CHEBI:30616"/>
        <label>1</label>
    </ligand>
</feature>
<feature type="domain" description="MGS-like" evidence="16">
    <location>
        <begin position="938"/>
        <end position="1075"/>
    </location>
</feature>
<feature type="region of interest" description="Allosteric domain" evidence="14">
    <location>
        <begin position="938"/>
        <end position="1075"/>
    </location>
</feature>
<dbReference type="HAMAP" id="MF_01210_A">
    <property type="entry name" value="CPSase_L_chain_A"/>
    <property type="match status" value="1"/>
</dbReference>
<feature type="binding site" evidence="14">
    <location>
        <position position="761"/>
    </location>
    <ligand>
        <name>ATP</name>
        <dbReference type="ChEBI" id="CHEBI:30616"/>
        <label>2</label>
    </ligand>
</feature>
<comment type="pathway">
    <text evidence="1 14">Amino-acid biosynthesis; L-arginine biosynthesis; carbamoyl phosphate from bicarbonate: step 1/1.</text>
</comment>
<evidence type="ECO:0000256" key="5">
    <source>
        <dbReference type="ARBA" id="ARBA00022605"/>
    </source>
</evidence>
<evidence type="ECO:0000259" key="15">
    <source>
        <dbReference type="PROSITE" id="PS50975"/>
    </source>
</evidence>
<feature type="binding site" evidence="14">
    <location>
        <position position="844"/>
    </location>
    <ligand>
        <name>Mn(2+)</name>
        <dbReference type="ChEBI" id="CHEBI:29035"/>
        <label>4</label>
    </ligand>
</feature>
<feature type="region of interest" description="Carboxyphosphate synthetic domain" evidence="14">
    <location>
        <begin position="1"/>
        <end position="403"/>
    </location>
</feature>
<feature type="binding site" evidence="14">
    <location>
        <position position="285"/>
    </location>
    <ligand>
        <name>ATP</name>
        <dbReference type="ChEBI" id="CHEBI:30616"/>
        <label>1</label>
    </ligand>
</feature>
<evidence type="ECO:0000256" key="4">
    <source>
        <dbReference type="ARBA" id="ARBA00022598"/>
    </source>
</evidence>
<keyword evidence="9 14" id="KW-0067">ATP-binding</keyword>
<reference evidence="17 18" key="1">
    <citation type="submission" date="2020-10" db="EMBL/GenBank/DDBJ databases">
        <title>Phylogeny of dyella-like bacteria.</title>
        <authorList>
            <person name="Fu J."/>
        </authorList>
    </citation>
    <scope>NUCLEOTIDE SEQUENCE [LARGE SCALE GENOMIC DNA]</scope>
    <source>
        <strain evidence="17 18">DHOB07</strain>
    </source>
</reference>
<feature type="binding site" evidence="14">
    <location>
        <position position="299"/>
    </location>
    <ligand>
        <name>ATP</name>
        <dbReference type="ChEBI" id="CHEBI:30616"/>
        <label>1</label>
    </ligand>
</feature>
<feature type="binding site" evidence="14">
    <location>
        <position position="285"/>
    </location>
    <ligand>
        <name>Mg(2+)</name>
        <dbReference type="ChEBI" id="CHEBI:18420"/>
        <label>1</label>
    </ligand>
</feature>
<feature type="binding site" evidence="14">
    <location>
        <position position="210"/>
    </location>
    <ligand>
        <name>ATP</name>
        <dbReference type="ChEBI" id="CHEBI:30616"/>
        <label>1</label>
    </ligand>
</feature>
<protein>
    <recommendedName>
        <fullName evidence="14">Carbamoyl phosphate synthase large chain</fullName>
        <ecNumber evidence="14">6.3.4.16</ecNumber>
        <ecNumber evidence="14">6.3.5.5</ecNumber>
    </recommendedName>
    <alternativeName>
        <fullName evidence="14">Carbamoyl phosphate synthetase ammonia chain</fullName>
    </alternativeName>
</protein>
<proteinExistence type="inferred from homology"/>
<feature type="binding site" evidence="14">
    <location>
        <position position="842"/>
    </location>
    <ligand>
        <name>Mn(2+)</name>
        <dbReference type="ChEBI" id="CHEBI:29035"/>
        <label>3</label>
    </ligand>
</feature>
<dbReference type="RefSeq" id="WP_284396188.1">
    <property type="nucleotide sequence ID" value="NZ_BSNQ01000003.1"/>
</dbReference>